<dbReference type="Proteomes" id="UP000571128">
    <property type="component" value="Unassembled WGS sequence"/>
</dbReference>
<feature type="transmembrane region" description="Helical" evidence="1">
    <location>
        <begin position="14"/>
        <end position="33"/>
    </location>
</feature>
<dbReference type="AlphaFoldDB" id="A0A841YEC1"/>
<name>A0A841YEC1_9LIST</name>
<reference evidence="2 3" key="1">
    <citation type="submission" date="2020-03" db="EMBL/GenBank/DDBJ databases">
        <title>Soil Listeria distribution.</title>
        <authorList>
            <person name="Liao J."/>
            <person name="Wiedmann M."/>
        </authorList>
    </citation>
    <scope>NUCLEOTIDE SEQUENCE [LARGE SCALE GENOMIC DNA]</scope>
    <source>
        <strain evidence="2 3">FSL L7-1645</strain>
    </source>
</reference>
<keyword evidence="1" id="KW-1133">Transmembrane helix</keyword>
<protein>
    <submittedName>
        <fullName evidence="2">Uncharacterized protein</fullName>
    </submittedName>
</protein>
<dbReference type="RefSeq" id="WP_007547359.1">
    <property type="nucleotide sequence ID" value="NZ_JAARPY010000006.1"/>
</dbReference>
<proteinExistence type="predicted"/>
<keyword evidence="1" id="KW-0812">Transmembrane</keyword>
<accession>A0A841YEC1</accession>
<feature type="transmembrane region" description="Helical" evidence="1">
    <location>
        <begin position="77"/>
        <end position="98"/>
    </location>
</feature>
<evidence type="ECO:0000313" key="3">
    <source>
        <dbReference type="Proteomes" id="UP000571128"/>
    </source>
</evidence>
<evidence type="ECO:0000313" key="2">
    <source>
        <dbReference type="EMBL" id="MBC1398616.1"/>
    </source>
</evidence>
<keyword evidence="1" id="KW-0472">Membrane</keyword>
<dbReference type="EMBL" id="JAARPY010000006">
    <property type="protein sequence ID" value="MBC1398616.1"/>
    <property type="molecule type" value="Genomic_DNA"/>
</dbReference>
<comment type="caution">
    <text evidence="2">The sequence shown here is derived from an EMBL/GenBank/DDBJ whole genome shotgun (WGS) entry which is preliminary data.</text>
</comment>
<feature type="transmembrane region" description="Helical" evidence="1">
    <location>
        <begin position="45"/>
        <end position="65"/>
    </location>
</feature>
<organism evidence="2 3">
    <name type="scientific">Listeria fleischmannii</name>
    <dbReference type="NCBI Taxonomy" id="1069827"/>
    <lineage>
        <taxon>Bacteria</taxon>
        <taxon>Bacillati</taxon>
        <taxon>Bacillota</taxon>
        <taxon>Bacilli</taxon>
        <taxon>Bacillales</taxon>
        <taxon>Listeriaceae</taxon>
        <taxon>Listeria</taxon>
    </lineage>
</organism>
<evidence type="ECO:0000256" key="1">
    <source>
        <dbReference type="SAM" id="Phobius"/>
    </source>
</evidence>
<sequence>MIKKIMWLYEEKKLNPLIIAGQYFFFSIVLLSGDFFTRVPFMNLPFVYEIVIPLLLLVFSVLYAYSTIQKKLKLKRFCIVALQATFAPLLFTFLLWVFLGHVTLTWVLASGFFLFGMTEALMGEYND</sequence>
<feature type="transmembrane region" description="Helical" evidence="1">
    <location>
        <begin position="104"/>
        <end position="122"/>
    </location>
</feature>
<gene>
    <name evidence="2" type="ORF">HB844_07010</name>
</gene>